<feature type="compositionally biased region" description="Acidic residues" evidence="1">
    <location>
        <begin position="453"/>
        <end position="475"/>
    </location>
</feature>
<name>A0A4R8QDN4_9PEZI</name>
<evidence type="ECO:0000313" key="3">
    <source>
        <dbReference type="Proteomes" id="UP000295083"/>
    </source>
</evidence>
<sequence>MDPVFARFPDLPKELRLKIWGLVARAHRPGIHFFSVWQNELVEAEKKAVVAVSRPTPIPKLAIHTAQLERKGSLRNWVVKVLRRPKTKRAEIQHIPAKRLATPDSEPEAEPVPNPPLPDGLLYPFRGPVSQPPYLLAAPRTADVDAEPSWTHDGNDSAYLVDAGLWTACRESRDFMQRRCDTHTWRLERNRRRGCWAFTGMPTTRDPEPECPAVTRFRHAGRDGALSVFPHRDLFLLDVAATQPWSADVWAKSAGSNNPNKTLLFWNLADGFQGVRHVAFEYDPSWLADAAAAGLNVVKMMRRRYRDDVFPNAGPRSWFVYLLAQVLSGAWAGELFLVDRSLSRIRDRPAGAPPPPPPPPTFTDRVFLGKSQRYVELHDYDRPRGRDGPGVHALDFVDAISLEHEQWKIIVASTGIFQHGRADPEYEAPYENIKKYVRVLACEQGAVSQWEHEEPEPEVVPEAVPEEAPVEEPDCADSVPQGEEVELDVSEKENEPPSNCSNEDDFSQFSYYYNGANALV</sequence>
<dbReference type="Proteomes" id="UP000295083">
    <property type="component" value="Unassembled WGS sequence"/>
</dbReference>
<feature type="compositionally biased region" description="Polar residues" evidence="1">
    <location>
        <begin position="496"/>
        <end position="507"/>
    </location>
</feature>
<keyword evidence="3" id="KW-1185">Reference proteome</keyword>
<proteinExistence type="predicted"/>
<accession>A0A4R8QDN4</accession>
<feature type="region of interest" description="Disordered" evidence="1">
    <location>
        <begin position="448"/>
        <end position="507"/>
    </location>
</feature>
<evidence type="ECO:0000256" key="1">
    <source>
        <dbReference type="SAM" id="MobiDB-lite"/>
    </source>
</evidence>
<evidence type="ECO:0000313" key="2">
    <source>
        <dbReference type="EMBL" id="TDZ36818.1"/>
    </source>
</evidence>
<gene>
    <name evidence="2" type="ORF">C8035_v008803</name>
</gene>
<reference evidence="2 3" key="1">
    <citation type="submission" date="2018-11" db="EMBL/GenBank/DDBJ databases">
        <title>Genome sequence and assembly of Colletotrichum spinosum.</title>
        <authorList>
            <person name="Gan P."/>
            <person name="Shirasu K."/>
        </authorList>
    </citation>
    <scope>NUCLEOTIDE SEQUENCE [LARGE SCALE GENOMIC DNA]</scope>
    <source>
        <strain evidence="2 3">CBS 515.97</strain>
    </source>
</reference>
<dbReference type="AlphaFoldDB" id="A0A4R8QDN4"/>
<comment type="caution">
    <text evidence="2">The sequence shown here is derived from an EMBL/GenBank/DDBJ whole genome shotgun (WGS) entry which is preliminary data.</text>
</comment>
<protein>
    <submittedName>
        <fullName evidence="2">Uncharacterized protein</fullName>
    </submittedName>
</protein>
<organism evidence="2 3">
    <name type="scientific">Colletotrichum spinosum</name>
    <dbReference type="NCBI Taxonomy" id="1347390"/>
    <lineage>
        <taxon>Eukaryota</taxon>
        <taxon>Fungi</taxon>
        <taxon>Dikarya</taxon>
        <taxon>Ascomycota</taxon>
        <taxon>Pezizomycotina</taxon>
        <taxon>Sordariomycetes</taxon>
        <taxon>Hypocreomycetidae</taxon>
        <taxon>Glomerellales</taxon>
        <taxon>Glomerellaceae</taxon>
        <taxon>Colletotrichum</taxon>
        <taxon>Colletotrichum orbiculare species complex</taxon>
    </lineage>
</organism>
<dbReference type="EMBL" id="QAPG01000029">
    <property type="protein sequence ID" value="TDZ36818.1"/>
    <property type="molecule type" value="Genomic_DNA"/>
</dbReference>